<keyword evidence="2" id="KW-1185">Reference proteome</keyword>
<dbReference type="OrthoDB" id="1914706at2759"/>
<sequence>MDMGWGSMNFGYSNGYSQSGRLQQVMLWDDCYIEKRRVFLSSYQFCRKTSLADRIKTSFIGVTKRFIIWFRLRSPRKVSVKVRYRCFGRRKFHRLVSSRTTFSSW</sequence>
<gene>
    <name evidence="1" type="ORF">IFM89_020169</name>
</gene>
<evidence type="ECO:0000313" key="2">
    <source>
        <dbReference type="Proteomes" id="UP000631114"/>
    </source>
</evidence>
<dbReference type="AlphaFoldDB" id="A0A835H447"/>
<evidence type="ECO:0000313" key="1">
    <source>
        <dbReference type="EMBL" id="KAF9593105.1"/>
    </source>
</evidence>
<comment type="caution">
    <text evidence="1">The sequence shown here is derived from an EMBL/GenBank/DDBJ whole genome shotgun (WGS) entry which is preliminary data.</text>
</comment>
<protein>
    <submittedName>
        <fullName evidence="1">Uncharacterized protein</fullName>
    </submittedName>
</protein>
<proteinExistence type="predicted"/>
<reference evidence="1 2" key="1">
    <citation type="submission" date="2020-10" db="EMBL/GenBank/DDBJ databases">
        <title>The Coptis chinensis genome and diversification of protoberbering-type alkaloids.</title>
        <authorList>
            <person name="Wang B."/>
            <person name="Shu S."/>
            <person name="Song C."/>
            <person name="Liu Y."/>
        </authorList>
    </citation>
    <scope>NUCLEOTIDE SEQUENCE [LARGE SCALE GENOMIC DNA]</scope>
    <source>
        <strain evidence="1">HL-2020</strain>
        <tissue evidence="1">Leaf</tissue>
    </source>
</reference>
<organism evidence="1 2">
    <name type="scientific">Coptis chinensis</name>
    <dbReference type="NCBI Taxonomy" id="261450"/>
    <lineage>
        <taxon>Eukaryota</taxon>
        <taxon>Viridiplantae</taxon>
        <taxon>Streptophyta</taxon>
        <taxon>Embryophyta</taxon>
        <taxon>Tracheophyta</taxon>
        <taxon>Spermatophyta</taxon>
        <taxon>Magnoliopsida</taxon>
        <taxon>Ranunculales</taxon>
        <taxon>Ranunculaceae</taxon>
        <taxon>Coptidoideae</taxon>
        <taxon>Coptis</taxon>
    </lineage>
</organism>
<dbReference type="EMBL" id="JADFTS010000008">
    <property type="protein sequence ID" value="KAF9593105.1"/>
    <property type="molecule type" value="Genomic_DNA"/>
</dbReference>
<accession>A0A835H447</accession>
<name>A0A835H447_9MAGN</name>
<dbReference type="Proteomes" id="UP000631114">
    <property type="component" value="Unassembled WGS sequence"/>
</dbReference>